<dbReference type="EMBL" id="KQ760132">
    <property type="protein sequence ID" value="OAD61811.1"/>
    <property type="molecule type" value="Genomic_DNA"/>
</dbReference>
<evidence type="ECO:0000313" key="6">
    <source>
        <dbReference type="Proteomes" id="UP000250275"/>
    </source>
</evidence>
<keyword evidence="2 4" id="KW-1133">Transmembrane helix</keyword>
<protein>
    <recommendedName>
        <fullName evidence="4">Copper transport protein</fullName>
    </recommendedName>
</protein>
<evidence type="ECO:0000256" key="4">
    <source>
        <dbReference type="RuleBase" id="RU367022"/>
    </source>
</evidence>
<keyword evidence="4" id="KW-0813">Transport</keyword>
<dbReference type="PANTHER" id="PTHR12483">
    <property type="entry name" value="SOLUTE CARRIER FAMILY 31 COPPER TRANSPORTERS"/>
    <property type="match status" value="1"/>
</dbReference>
<dbReference type="InterPro" id="IPR007274">
    <property type="entry name" value="Cop_transporter"/>
</dbReference>
<dbReference type="Pfam" id="PF04145">
    <property type="entry name" value="Ctr"/>
    <property type="match status" value="1"/>
</dbReference>
<proteinExistence type="inferred from homology"/>
<evidence type="ECO:0000256" key="1">
    <source>
        <dbReference type="ARBA" id="ARBA00022692"/>
    </source>
</evidence>
<dbReference type="AlphaFoldDB" id="A0A310STE8"/>
<gene>
    <name evidence="5" type="ORF">WN48_08904</name>
</gene>
<dbReference type="Proteomes" id="UP000250275">
    <property type="component" value="Unassembled WGS sequence"/>
</dbReference>
<evidence type="ECO:0000256" key="2">
    <source>
        <dbReference type="ARBA" id="ARBA00022989"/>
    </source>
</evidence>
<evidence type="ECO:0000313" key="5">
    <source>
        <dbReference type="EMBL" id="OAD61811.1"/>
    </source>
</evidence>
<keyword evidence="3 4" id="KW-0472">Membrane</keyword>
<reference evidence="5 6" key="1">
    <citation type="submission" date="2015-07" db="EMBL/GenBank/DDBJ databases">
        <title>The genome of Eufriesea mexicana.</title>
        <authorList>
            <person name="Pan H."/>
            <person name="Kapheim K."/>
        </authorList>
    </citation>
    <scope>NUCLEOTIDE SEQUENCE [LARGE SCALE GENOMIC DNA]</scope>
    <source>
        <strain evidence="5">0111107269</strain>
        <tissue evidence="5">Whole body</tissue>
    </source>
</reference>
<keyword evidence="6" id="KW-1185">Reference proteome</keyword>
<keyword evidence="1 4" id="KW-0812">Transmembrane</keyword>
<dbReference type="GO" id="GO:0016020">
    <property type="term" value="C:membrane"/>
    <property type="evidence" value="ECO:0007669"/>
    <property type="project" value="UniProtKB-SubCell"/>
</dbReference>
<feature type="transmembrane region" description="Helical" evidence="4">
    <location>
        <begin position="64"/>
        <end position="95"/>
    </location>
</feature>
<comment type="subcellular location">
    <subcellularLocation>
        <location evidence="4">Membrane</location>
        <topology evidence="4">Multi-pass membrane protein</topology>
    </subcellularLocation>
</comment>
<keyword evidence="4" id="KW-0186">Copper</keyword>
<dbReference type="GO" id="GO:0005375">
    <property type="term" value="F:copper ion transmembrane transporter activity"/>
    <property type="evidence" value="ECO:0007669"/>
    <property type="project" value="UniProtKB-UniRule"/>
</dbReference>
<organism evidence="5 6">
    <name type="scientific">Eufriesea mexicana</name>
    <dbReference type="NCBI Taxonomy" id="516756"/>
    <lineage>
        <taxon>Eukaryota</taxon>
        <taxon>Metazoa</taxon>
        <taxon>Ecdysozoa</taxon>
        <taxon>Arthropoda</taxon>
        <taxon>Hexapoda</taxon>
        <taxon>Insecta</taxon>
        <taxon>Pterygota</taxon>
        <taxon>Neoptera</taxon>
        <taxon>Endopterygota</taxon>
        <taxon>Hymenoptera</taxon>
        <taxon>Apocrita</taxon>
        <taxon>Aculeata</taxon>
        <taxon>Apoidea</taxon>
        <taxon>Anthophila</taxon>
        <taxon>Apidae</taxon>
        <taxon>Eufriesea</taxon>
    </lineage>
</organism>
<dbReference type="OrthoDB" id="73901at2759"/>
<accession>A0A310STE8</accession>
<keyword evidence="4" id="KW-0406">Ion transport</keyword>
<name>A0A310STE8_9HYME</name>
<keyword evidence="4" id="KW-0187">Copper transport</keyword>
<evidence type="ECO:0000256" key="3">
    <source>
        <dbReference type="ARBA" id="ARBA00023136"/>
    </source>
</evidence>
<sequence length="155" mass="17982">MKVLQNKLQQNTIMFIQKQNSRISENSCLLSKISSELIGRQISLQCIQCSTWSFQVFHWFVHTFLGYVLMLAVMTFNVYINIAIVFGRCLGYWIFSPKLIEFNMKRLHEKETLLDCDKECADNIIHCQRHGSTTSAITEQLVTEATVEIHMSRDA</sequence>
<comment type="similarity">
    <text evidence="4">Belongs to the copper transporter (Ctr) (TC 1.A.56) family. SLC31A subfamily.</text>
</comment>